<accession>A0A9Q8Z6V7</accession>
<dbReference type="PANTHER" id="PTHR23024:SF166">
    <property type="entry name" value="ALPHA_BETA HYDROLASE FOLD-3 DOMAIN-CONTAINING PROTEIN-RELATED"/>
    <property type="match status" value="1"/>
</dbReference>
<reference evidence="2" key="1">
    <citation type="submission" date="2021-12" db="EMBL/GenBank/DDBJ databases">
        <title>Curvularia clavata genome.</title>
        <authorList>
            <person name="Cao Y."/>
        </authorList>
    </citation>
    <scope>NUCLEOTIDE SEQUENCE</scope>
    <source>
        <strain evidence="2">Yc1106</strain>
    </source>
</reference>
<dbReference type="Proteomes" id="UP001056012">
    <property type="component" value="Chromosome 2"/>
</dbReference>
<dbReference type="EMBL" id="CP089275">
    <property type="protein sequence ID" value="USP76265.1"/>
    <property type="molecule type" value="Genomic_DNA"/>
</dbReference>
<dbReference type="GO" id="GO:0016787">
    <property type="term" value="F:hydrolase activity"/>
    <property type="evidence" value="ECO:0007669"/>
    <property type="project" value="InterPro"/>
</dbReference>
<dbReference type="InterPro" id="IPR029058">
    <property type="entry name" value="AB_hydrolase_fold"/>
</dbReference>
<dbReference type="VEuPathDB" id="FungiDB:yc1106_03539"/>
<organism evidence="2 3">
    <name type="scientific">Curvularia clavata</name>
    <dbReference type="NCBI Taxonomy" id="95742"/>
    <lineage>
        <taxon>Eukaryota</taxon>
        <taxon>Fungi</taxon>
        <taxon>Dikarya</taxon>
        <taxon>Ascomycota</taxon>
        <taxon>Pezizomycotina</taxon>
        <taxon>Dothideomycetes</taxon>
        <taxon>Pleosporomycetidae</taxon>
        <taxon>Pleosporales</taxon>
        <taxon>Pleosporineae</taxon>
        <taxon>Pleosporaceae</taxon>
        <taxon>Curvularia</taxon>
    </lineage>
</organism>
<dbReference type="InterPro" id="IPR013094">
    <property type="entry name" value="AB_hydrolase_3"/>
</dbReference>
<evidence type="ECO:0000313" key="2">
    <source>
        <dbReference type="EMBL" id="USP76265.1"/>
    </source>
</evidence>
<protein>
    <recommendedName>
        <fullName evidence="1">Alpha/beta hydrolase fold-3 domain-containing protein</fullName>
    </recommendedName>
</protein>
<dbReference type="Pfam" id="PF07859">
    <property type="entry name" value="Abhydrolase_3"/>
    <property type="match status" value="1"/>
</dbReference>
<dbReference type="SUPFAM" id="SSF53474">
    <property type="entry name" value="alpha/beta-Hydrolases"/>
    <property type="match status" value="1"/>
</dbReference>
<dbReference type="Gene3D" id="3.40.50.1820">
    <property type="entry name" value="alpha/beta hydrolase"/>
    <property type="match status" value="1"/>
</dbReference>
<proteinExistence type="predicted"/>
<dbReference type="PANTHER" id="PTHR23024">
    <property type="entry name" value="ARYLACETAMIDE DEACETYLASE"/>
    <property type="match status" value="1"/>
</dbReference>
<dbReference type="InterPro" id="IPR050466">
    <property type="entry name" value="Carboxylest/Gibb_receptor"/>
</dbReference>
<name>A0A9Q8Z6V7_CURCL</name>
<feature type="domain" description="Alpha/beta hydrolase fold-3" evidence="1">
    <location>
        <begin position="84"/>
        <end position="295"/>
    </location>
</feature>
<dbReference type="OrthoDB" id="408631at2759"/>
<evidence type="ECO:0000259" key="1">
    <source>
        <dbReference type="Pfam" id="PF07859"/>
    </source>
</evidence>
<evidence type="ECO:0000313" key="3">
    <source>
        <dbReference type="Proteomes" id="UP001056012"/>
    </source>
</evidence>
<sequence>MMTNNELAKPWLEFEEEWGGRMALTPPVSNMLQQFAHIGELLVSKYDLPAPDSSVETEDTTTDKGTKVRIYTPVDYNGDRPVCMYYHGGGWAMGDINADDGFSRAISKAGNIVVISVEYGLAPQNAHPGLMNECYEALKWALNNSQRLKTAGSRFITSGVSAGGHIAFGTALRAIDEGLGDQVVGILSIMPPTVHPDAVPDEMKARYTAMEEHDQNTLNTAGAMRAFWDAFGASPTDHYASPLLHPRTKDLKRVYMVAASHDTLRDDALLMKEKLDEAGVSNRFDMFEGYPHFFMGWPSSKLDQPRKEFFEKMANGLDFILS</sequence>
<gene>
    <name evidence="2" type="ORF">yc1106_03539</name>
</gene>
<keyword evidence="3" id="KW-1185">Reference proteome</keyword>
<dbReference type="AlphaFoldDB" id="A0A9Q8Z6V7"/>